<dbReference type="EMBL" id="CABFNS010000828">
    <property type="protein sequence ID" value="VUC31047.1"/>
    <property type="molecule type" value="Genomic_DNA"/>
</dbReference>
<evidence type="ECO:0000313" key="4">
    <source>
        <dbReference type="Proteomes" id="UP000766486"/>
    </source>
</evidence>
<dbReference type="Pfam" id="PF00172">
    <property type="entry name" value="Zn_clus"/>
    <property type="match status" value="1"/>
</dbReference>
<reference evidence="3 4" key="1">
    <citation type="submission" date="2019-06" db="EMBL/GenBank/DDBJ databases">
        <authorList>
            <person name="Broberg M."/>
        </authorList>
    </citation>
    <scope>NUCLEOTIDE SEQUENCE [LARGE SCALE GENOMIC DNA]</scope>
</reference>
<gene>
    <name evidence="3" type="ORF">CLO192961_LOCUS298462</name>
</gene>
<dbReference type="SMART" id="SM00066">
    <property type="entry name" value="GAL4"/>
    <property type="match status" value="1"/>
</dbReference>
<keyword evidence="4" id="KW-1185">Reference proteome</keyword>
<dbReference type="PROSITE" id="PS50048">
    <property type="entry name" value="ZN2_CY6_FUNGAL_2"/>
    <property type="match status" value="1"/>
</dbReference>
<dbReference type="PROSITE" id="PS00463">
    <property type="entry name" value="ZN2_CY6_FUNGAL_1"/>
    <property type="match status" value="1"/>
</dbReference>
<accession>A0ABY6UIP1</accession>
<protein>
    <recommendedName>
        <fullName evidence="2">Zn(2)-C6 fungal-type domain-containing protein</fullName>
    </recommendedName>
</protein>
<evidence type="ECO:0000256" key="1">
    <source>
        <dbReference type="ARBA" id="ARBA00023242"/>
    </source>
</evidence>
<dbReference type="PANTHER" id="PTHR38111:SF11">
    <property type="entry name" value="TRANSCRIPTION FACTOR DOMAIN-CONTAINING PROTEIN-RELATED"/>
    <property type="match status" value="1"/>
</dbReference>
<evidence type="ECO:0000313" key="3">
    <source>
        <dbReference type="EMBL" id="VUC31047.1"/>
    </source>
</evidence>
<dbReference type="Proteomes" id="UP000766486">
    <property type="component" value="Unassembled WGS sequence"/>
</dbReference>
<dbReference type="Gene3D" id="4.10.240.10">
    <property type="entry name" value="Zn(2)-C6 fungal-type DNA-binding domain"/>
    <property type="match status" value="1"/>
</dbReference>
<feature type="domain" description="Zn(2)-C6 fungal-type" evidence="2">
    <location>
        <begin position="10"/>
        <end position="38"/>
    </location>
</feature>
<feature type="non-terminal residue" evidence="3">
    <location>
        <position position="510"/>
    </location>
</feature>
<proteinExistence type="predicted"/>
<dbReference type="CDD" id="cd00067">
    <property type="entry name" value="GAL4"/>
    <property type="match status" value="1"/>
</dbReference>
<dbReference type="InterPro" id="IPR001138">
    <property type="entry name" value="Zn2Cys6_DnaBD"/>
</dbReference>
<comment type="caution">
    <text evidence="3">The sequence shown here is derived from an EMBL/GenBank/DDBJ whole genome shotgun (WGS) entry which is preliminary data.</text>
</comment>
<dbReference type="InterPro" id="IPR036864">
    <property type="entry name" value="Zn2-C6_fun-type_DNA-bd_sf"/>
</dbReference>
<keyword evidence="1" id="KW-0539">Nucleus</keyword>
<sequence length="510" mass="57952">MVGVPGKSKGCENCRHRRVKCDLQRPACGRCVRTKRKCPGYERELIFVNNAPRETQSGLAVFSPQKYARENVLVSRVRAAKTSPPSPIRLLSPALASSASEQHLIGAFWSSYLPNGRLATDEVIKFSLYGWTNVVSELYFKAPMIRLALCACALGLRGLGQNNPMLLQKSYQTYGKTLFSLRRCLKEPEKQQRHVVLTTLKLLSLYEIWLGTKDEGSLQFTQWCTHVNGLTAFILSCDPGMFTHGHAHRMFADCRPEAVVIATLTRKPTPLAASKWKEIPWQTVPKTPRDRLVDIMLDLPDITKEVSRLNATTREYDQLFQRERLIEKCWSILRDLRRWESTWGTEAVDFAVNRVNTQPSPLTSEDLAKGHIMLIYWANCIMLCDIFQSQIKKSLKPRTPAAWPEYTKPATYCRKMANLLKFFQMNKSGSFFMNMVLTATAYCFEYLNREEEGGASLEKAILLNALRGHIDKDAATFANSYRIFLNSGGNQPYLTNLIELDYGLKADGHE</sequence>
<evidence type="ECO:0000259" key="2">
    <source>
        <dbReference type="PROSITE" id="PS50048"/>
    </source>
</evidence>
<dbReference type="InterPro" id="IPR053178">
    <property type="entry name" value="Osmoadaptation_assoc"/>
</dbReference>
<name>A0ABY6UIP1_BIOOC</name>
<dbReference type="SUPFAM" id="SSF57701">
    <property type="entry name" value="Zn2/Cys6 DNA-binding domain"/>
    <property type="match status" value="1"/>
</dbReference>
<dbReference type="PANTHER" id="PTHR38111">
    <property type="entry name" value="ZN(2)-C6 FUNGAL-TYPE DOMAIN-CONTAINING PROTEIN-RELATED"/>
    <property type="match status" value="1"/>
</dbReference>
<organism evidence="3 4">
    <name type="scientific">Bionectria ochroleuca</name>
    <name type="common">Gliocladium roseum</name>
    <dbReference type="NCBI Taxonomy" id="29856"/>
    <lineage>
        <taxon>Eukaryota</taxon>
        <taxon>Fungi</taxon>
        <taxon>Dikarya</taxon>
        <taxon>Ascomycota</taxon>
        <taxon>Pezizomycotina</taxon>
        <taxon>Sordariomycetes</taxon>
        <taxon>Hypocreomycetidae</taxon>
        <taxon>Hypocreales</taxon>
        <taxon>Bionectriaceae</taxon>
        <taxon>Clonostachys</taxon>
    </lineage>
</organism>